<evidence type="ECO:0000313" key="2">
    <source>
        <dbReference type="Proteomes" id="UP000800041"/>
    </source>
</evidence>
<protein>
    <submittedName>
        <fullName evidence="1">Uncharacterized protein</fullName>
    </submittedName>
</protein>
<evidence type="ECO:0000313" key="1">
    <source>
        <dbReference type="EMBL" id="KAF1983875.1"/>
    </source>
</evidence>
<organism evidence="1 2">
    <name type="scientific">Aulographum hederae CBS 113979</name>
    <dbReference type="NCBI Taxonomy" id="1176131"/>
    <lineage>
        <taxon>Eukaryota</taxon>
        <taxon>Fungi</taxon>
        <taxon>Dikarya</taxon>
        <taxon>Ascomycota</taxon>
        <taxon>Pezizomycotina</taxon>
        <taxon>Dothideomycetes</taxon>
        <taxon>Pleosporomycetidae</taxon>
        <taxon>Aulographales</taxon>
        <taxon>Aulographaceae</taxon>
    </lineage>
</organism>
<accession>A0A6G1GSH1</accession>
<dbReference type="AlphaFoldDB" id="A0A6G1GSH1"/>
<gene>
    <name evidence="1" type="ORF">K402DRAFT_157845</name>
</gene>
<dbReference type="EMBL" id="ML977172">
    <property type="protein sequence ID" value="KAF1983875.1"/>
    <property type="molecule type" value="Genomic_DNA"/>
</dbReference>
<proteinExistence type="predicted"/>
<name>A0A6G1GSH1_9PEZI</name>
<dbReference type="Proteomes" id="UP000800041">
    <property type="component" value="Unassembled WGS sequence"/>
</dbReference>
<sequence>MCHPVGGPRLGIVRVWLLERGNPLLSARFPFRPNHSNDGLPMTSALQETVCKSARVSNFLSLLSQSRNSRALRRTRGSEGRSLYQATSLTSPTMATLGLLDLAGRQANRRGLWANNARLKKHVYLASQVCSWTPFGYRKCSWLLPPIEMEKLAAGLPITCTFTLDVGSCGLRWNVSLASGSRLWQP</sequence>
<reference evidence="1" key="1">
    <citation type="journal article" date="2020" name="Stud. Mycol.">
        <title>101 Dothideomycetes genomes: a test case for predicting lifestyles and emergence of pathogens.</title>
        <authorList>
            <person name="Haridas S."/>
            <person name="Albert R."/>
            <person name="Binder M."/>
            <person name="Bloem J."/>
            <person name="Labutti K."/>
            <person name="Salamov A."/>
            <person name="Andreopoulos B."/>
            <person name="Baker S."/>
            <person name="Barry K."/>
            <person name="Bills G."/>
            <person name="Bluhm B."/>
            <person name="Cannon C."/>
            <person name="Castanera R."/>
            <person name="Culley D."/>
            <person name="Daum C."/>
            <person name="Ezra D."/>
            <person name="Gonzalez J."/>
            <person name="Henrissat B."/>
            <person name="Kuo A."/>
            <person name="Liang C."/>
            <person name="Lipzen A."/>
            <person name="Lutzoni F."/>
            <person name="Magnuson J."/>
            <person name="Mondo S."/>
            <person name="Nolan M."/>
            <person name="Ohm R."/>
            <person name="Pangilinan J."/>
            <person name="Park H.-J."/>
            <person name="Ramirez L."/>
            <person name="Alfaro M."/>
            <person name="Sun H."/>
            <person name="Tritt A."/>
            <person name="Yoshinaga Y."/>
            <person name="Zwiers L.-H."/>
            <person name="Turgeon B."/>
            <person name="Goodwin S."/>
            <person name="Spatafora J."/>
            <person name="Crous P."/>
            <person name="Grigoriev I."/>
        </authorList>
    </citation>
    <scope>NUCLEOTIDE SEQUENCE</scope>
    <source>
        <strain evidence="1">CBS 113979</strain>
    </source>
</reference>
<keyword evidence="2" id="KW-1185">Reference proteome</keyword>